<evidence type="ECO:0000313" key="3">
    <source>
        <dbReference type="Proteomes" id="UP000069015"/>
    </source>
</evidence>
<dbReference type="SUPFAM" id="SSF55729">
    <property type="entry name" value="Acyl-CoA N-acyltransferases (Nat)"/>
    <property type="match status" value="1"/>
</dbReference>
<evidence type="ECO:0000259" key="1">
    <source>
        <dbReference type="PROSITE" id="PS51186"/>
    </source>
</evidence>
<evidence type="ECO:0000313" key="2">
    <source>
        <dbReference type="EMBL" id="ALU42378.1"/>
    </source>
</evidence>
<name>A0A0U3GC63_9GAMM</name>
<dbReference type="GO" id="GO:0016747">
    <property type="term" value="F:acyltransferase activity, transferring groups other than amino-acyl groups"/>
    <property type="evidence" value="ECO:0007669"/>
    <property type="project" value="InterPro"/>
</dbReference>
<dbReference type="RefSeq" id="WP_058795761.1">
    <property type="nucleotide sequence ID" value="NZ_CP013611.1"/>
</dbReference>
<dbReference type="CDD" id="cd04301">
    <property type="entry name" value="NAT_SF"/>
    <property type="match status" value="1"/>
</dbReference>
<feature type="domain" description="N-acetyltransferase" evidence="1">
    <location>
        <begin position="1"/>
        <end position="161"/>
    </location>
</feature>
<reference evidence="2 3" key="1">
    <citation type="submission" date="2015-12" db="EMBL/GenBank/DDBJ databases">
        <title>Complete genome sequence of Pseudoalteromonas rubra SCSIO 6842, harboring a conjugative plasmid.</title>
        <authorList>
            <person name="Li B."/>
            <person name="Wang X."/>
        </authorList>
    </citation>
    <scope>NUCLEOTIDE SEQUENCE [LARGE SCALE GENOMIC DNA]</scope>
    <source>
        <strain evidence="2 3">SCSIO 6842</strain>
    </source>
</reference>
<dbReference type="InterPro" id="IPR016181">
    <property type="entry name" value="Acyl_CoA_acyltransferase"/>
</dbReference>
<organism evidence="2 3">
    <name type="scientific">Pseudoalteromonas rubra</name>
    <dbReference type="NCBI Taxonomy" id="43658"/>
    <lineage>
        <taxon>Bacteria</taxon>
        <taxon>Pseudomonadati</taxon>
        <taxon>Pseudomonadota</taxon>
        <taxon>Gammaproteobacteria</taxon>
        <taxon>Alteromonadales</taxon>
        <taxon>Pseudoalteromonadaceae</taxon>
        <taxon>Pseudoalteromonas</taxon>
    </lineage>
</organism>
<dbReference type="PROSITE" id="PS51186">
    <property type="entry name" value="GNAT"/>
    <property type="match status" value="1"/>
</dbReference>
<dbReference type="InterPro" id="IPR000182">
    <property type="entry name" value="GNAT_dom"/>
</dbReference>
<dbReference type="Proteomes" id="UP000069015">
    <property type="component" value="Chromosome 1"/>
</dbReference>
<dbReference type="EMBL" id="CP013611">
    <property type="protein sequence ID" value="ALU42378.1"/>
    <property type="molecule type" value="Genomic_DNA"/>
</dbReference>
<dbReference type="AlphaFoldDB" id="A0A0U3GC63"/>
<proteinExistence type="predicted"/>
<dbReference type="Gene3D" id="3.40.630.30">
    <property type="match status" value="1"/>
</dbReference>
<sequence length="162" mass="17930">MKIQKIEEKNWIGILEIQDSAYHEVGLEELEVLKSKQSASPDTCFVCVSDRDDVLGYLLAHPWSGKEPPKLFEPLPDLVNSDSLFLHDMAVGPHFKGQGIGRSMMELLIEVSVKKGVKRITLVAVQGASRFWSLLGFEEISGANLYPGYGKNAVLMEKVLAA</sequence>
<dbReference type="KEGG" id="prr:AT705_05100"/>
<dbReference type="Pfam" id="PF00583">
    <property type="entry name" value="Acetyltransf_1"/>
    <property type="match status" value="1"/>
</dbReference>
<accession>A0A0U3GC63</accession>
<gene>
    <name evidence="2" type="ORF">AT705_05100</name>
</gene>
<protein>
    <recommendedName>
        <fullName evidence="1">N-acetyltransferase domain-containing protein</fullName>
    </recommendedName>
</protein>